<proteinExistence type="inferred from homology"/>
<evidence type="ECO:0000313" key="5">
    <source>
        <dbReference type="Proteomes" id="UP000318582"/>
    </source>
</evidence>
<dbReference type="InterPro" id="IPR023631">
    <property type="entry name" value="Amidase_dom"/>
</dbReference>
<accession>A0A507EHR0</accession>
<dbReference type="STRING" id="109895.A0A507EHR0"/>
<dbReference type="EMBL" id="QEAQ01000001">
    <property type="protein sequence ID" value="TPX62935.1"/>
    <property type="molecule type" value="Genomic_DNA"/>
</dbReference>
<dbReference type="GO" id="GO:0003824">
    <property type="term" value="F:catalytic activity"/>
    <property type="evidence" value="ECO:0007669"/>
    <property type="project" value="InterPro"/>
</dbReference>
<dbReference type="SUPFAM" id="SSF75304">
    <property type="entry name" value="Amidase signature (AS) enzymes"/>
    <property type="match status" value="1"/>
</dbReference>
<dbReference type="AlphaFoldDB" id="A0A507EHR0"/>
<name>A0A507EHR0_9FUNG</name>
<protein>
    <submittedName>
        <fullName evidence="4">Glutaminyl-tRNA synthase (Glutamine-hydrolysing)</fullName>
    </submittedName>
</protein>
<dbReference type="PANTHER" id="PTHR11895:SF67">
    <property type="entry name" value="AMIDASE DOMAIN-CONTAINING PROTEIN"/>
    <property type="match status" value="1"/>
</dbReference>
<sequence length="604" mass="64230">MDSQSTLDNLKTGSPSSSDRDVKIVQADTSVAGADGYYLHSLVSPTASGWLLQFLCYVVEYLGSALGLSYKIASDSNLFYLRNKNFADFPTYYPVPDPDTSVAAVEQSEEEKARDMEEFAQAGLKLKNRIFHSVADYNRAYKEKTVTPIEVAEAVIAAIESSNTAKSPPLLAIIKHNGEDILRQARESAKRHAAGKPLSILDGVPIAVKDELNVHGYITSVGTSFLSIVPERDAFAISKLRAAGALLIGKANMHEIGIDVTNVNPHTGTPRNPYNPEHCTGGSSGGSASAVAAGLCPIAVGADGGGSIRIPAAYCGVYGLKPTAGRISEDGAFQLAPTVGVLGPIAATAADMAIGYALMAGPDSADATTIRQPPVTLAPVSTGPDSLAGLRIGIYAPYFDDADPEIVKTCRAHLKQLTERGAILVDVAIPQLEAMRVAHANTITSEMAAAMAGYDRKQLSYGTRTALHVTSSQLRPSDYITAARVRTHAMRIFKNLYKTIDVLATPTTACTAPRIPHAALTLGWSDYTTSGKAMRFIFAANLCGLPAISVPAGYTAQGLPIGLQLQAKWWDEALLMRIAYASEDALGDTRRKPLVHWDLLATKK</sequence>
<evidence type="ECO:0000256" key="1">
    <source>
        <dbReference type="ARBA" id="ARBA00009199"/>
    </source>
</evidence>
<keyword evidence="5" id="KW-1185">Reference proteome</keyword>
<evidence type="ECO:0000313" key="4">
    <source>
        <dbReference type="EMBL" id="TPX62935.1"/>
    </source>
</evidence>
<dbReference type="InterPro" id="IPR020556">
    <property type="entry name" value="Amidase_CS"/>
</dbReference>
<dbReference type="Gene3D" id="3.90.1300.10">
    <property type="entry name" value="Amidase signature (AS) domain"/>
    <property type="match status" value="1"/>
</dbReference>
<dbReference type="Pfam" id="PF01425">
    <property type="entry name" value="Amidase"/>
    <property type="match status" value="1"/>
</dbReference>
<evidence type="ECO:0000256" key="2">
    <source>
        <dbReference type="SAM" id="MobiDB-lite"/>
    </source>
</evidence>
<dbReference type="InterPro" id="IPR000120">
    <property type="entry name" value="Amidase"/>
</dbReference>
<dbReference type="InterPro" id="IPR036928">
    <property type="entry name" value="AS_sf"/>
</dbReference>
<dbReference type="Proteomes" id="UP000318582">
    <property type="component" value="Unassembled WGS sequence"/>
</dbReference>
<evidence type="ECO:0000259" key="3">
    <source>
        <dbReference type="Pfam" id="PF01425"/>
    </source>
</evidence>
<feature type="compositionally biased region" description="Polar residues" evidence="2">
    <location>
        <begin position="1"/>
        <end position="17"/>
    </location>
</feature>
<feature type="region of interest" description="Disordered" evidence="2">
    <location>
        <begin position="1"/>
        <end position="20"/>
    </location>
</feature>
<dbReference type="PANTHER" id="PTHR11895">
    <property type="entry name" value="TRANSAMIDASE"/>
    <property type="match status" value="1"/>
</dbReference>
<comment type="similarity">
    <text evidence="1">Belongs to the amidase family.</text>
</comment>
<organism evidence="4 5">
    <name type="scientific">Powellomyces hirtus</name>
    <dbReference type="NCBI Taxonomy" id="109895"/>
    <lineage>
        <taxon>Eukaryota</taxon>
        <taxon>Fungi</taxon>
        <taxon>Fungi incertae sedis</taxon>
        <taxon>Chytridiomycota</taxon>
        <taxon>Chytridiomycota incertae sedis</taxon>
        <taxon>Chytridiomycetes</taxon>
        <taxon>Spizellomycetales</taxon>
        <taxon>Powellomycetaceae</taxon>
        <taxon>Powellomyces</taxon>
    </lineage>
</organism>
<feature type="domain" description="Amidase" evidence="3">
    <location>
        <begin position="168"/>
        <end position="575"/>
    </location>
</feature>
<reference evidence="4 5" key="1">
    <citation type="journal article" date="2019" name="Sci. Rep.">
        <title>Comparative genomics of chytrid fungi reveal insights into the obligate biotrophic and pathogenic lifestyle of Synchytrium endobioticum.</title>
        <authorList>
            <person name="van de Vossenberg B.T.L.H."/>
            <person name="Warris S."/>
            <person name="Nguyen H.D.T."/>
            <person name="van Gent-Pelzer M.P.E."/>
            <person name="Joly D.L."/>
            <person name="van de Geest H.C."/>
            <person name="Bonants P.J.M."/>
            <person name="Smith D.S."/>
            <person name="Levesque C.A."/>
            <person name="van der Lee T.A.J."/>
        </authorList>
    </citation>
    <scope>NUCLEOTIDE SEQUENCE [LARGE SCALE GENOMIC DNA]</scope>
    <source>
        <strain evidence="4 5">CBS 809.83</strain>
    </source>
</reference>
<gene>
    <name evidence="4" type="primary">PHI204</name>
    <name evidence="4" type="ORF">PhCBS80983_g00204</name>
</gene>
<dbReference type="PROSITE" id="PS00571">
    <property type="entry name" value="AMIDASES"/>
    <property type="match status" value="1"/>
</dbReference>
<comment type="caution">
    <text evidence="4">The sequence shown here is derived from an EMBL/GenBank/DDBJ whole genome shotgun (WGS) entry which is preliminary data.</text>
</comment>